<dbReference type="PANTHER" id="PTHR23163:SF0">
    <property type="entry name" value="E3 UBIQUITIN-PROTEIN LIGASE BRE1"/>
    <property type="match status" value="1"/>
</dbReference>
<evidence type="ECO:0000256" key="14">
    <source>
        <dbReference type="RuleBase" id="RU365038"/>
    </source>
</evidence>
<dbReference type="GO" id="GO:0005634">
    <property type="term" value="C:nucleus"/>
    <property type="evidence" value="ECO:0007669"/>
    <property type="project" value="UniProtKB-SubCell"/>
</dbReference>
<dbReference type="GO" id="GO:0033503">
    <property type="term" value="C:HULC complex"/>
    <property type="evidence" value="ECO:0007669"/>
    <property type="project" value="TreeGrafter"/>
</dbReference>
<dbReference type="AlphaFoldDB" id="A0A811KC83"/>
<proteinExistence type="inferred from homology"/>
<dbReference type="InterPro" id="IPR058642">
    <property type="entry name" value="BRE1A/B-like_dom"/>
</dbReference>
<evidence type="ECO:0000313" key="18">
    <source>
        <dbReference type="EMBL" id="CAD5213383.1"/>
    </source>
</evidence>
<feature type="coiled-coil region" evidence="15">
    <location>
        <begin position="631"/>
        <end position="768"/>
    </location>
</feature>
<evidence type="ECO:0000256" key="11">
    <source>
        <dbReference type="ARBA" id="ARBA00023054"/>
    </source>
</evidence>
<dbReference type="Pfam" id="PF00097">
    <property type="entry name" value="zf-C3HC4"/>
    <property type="match status" value="1"/>
</dbReference>
<dbReference type="InterPro" id="IPR018957">
    <property type="entry name" value="Znf_C3HC4_RING-type"/>
</dbReference>
<evidence type="ECO:0000256" key="15">
    <source>
        <dbReference type="SAM" id="Coils"/>
    </source>
</evidence>
<reference evidence="18" key="1">
    <citation type="submission" date="2020-09" db="EMBL/GenBank/DDBJ databases">
        <authorList>
            <person name="Kikuchi T."/>
        </authorList>
    </citation>
    <scope>NUCLEOTIDE SEQUENCE</scope>
    <source>
        <strain evidence="18">SH1</strain>
    </source>
</reference>
<feature type="coiled-coil region" evidence="15">
    <location>
        <begin position="315"/>
        <end position="349"/>
    </location>
</feature>
<dbReference type="GO" id="GO:0061630">
    <property type="term" value="F:ubiquitin protein ligase activity"/>
    <property type="evidence" value="ECO:0007669"/>
    <property type="project" value="UniProtKB-EC"/>
</dbReference>
<dbReference type="SUPFAM" id="SSF57850">
    <property type="entry name" value="RING/U-box"/>
    <property type="match status" value="1"/>
</dbReference>
<evidence type="ECO:0000256" key="13">
    <source>
        <dbReference type="PROSITE-ProRule" id="PRU00175"/>
    </source>
</evidence>
<feature type="coiled-coil region" evidence="15">
    <location>
        <begin position="48"/>
        <end position="82"/>
    </location>
</feature>
<dbReference type="PROSITE" id="PS00518">
    <property type="entry name" value="ZF_RING_1"/>
    <property type="match status" value="1"/>
</dbReference>
<dbReference type="UniPathway" id="UPA00143"/>
<evidence type="ECO:0000256" key="6">
    <source>
        <dbReference type="ARBA" id="ARBA00022723"/>
    </source>
</evidence>
<dbReference type="GO" id="GO:0008270">
    <property type="term" value="F:zinc ion binding"/>
    <property type="evidence" value="ECO:0007669"/>
    <property type="project" value="UniProtKB-KW"/>
</dbReference>
<evidence type="ECO:0000256" key="7">
    <source>
        <dbReference type="ARBA" id="ARBA00022771"/>
    </source>
</evidence>
<accession>A0A811KC83</accession>
<dbReference type="GO" id="GO:0016567">
    <property type="term" value="P:protein ubiquitination"/>
    <property type="evidence" value="ECO:0007669"/>
    <property type="project" value="UniProtKB-UniRule"/>
</dbReference>
<dbReference type="PANTHER" id="PTHR23163">
    <property type="entry name" value="RING FINGER PROTEIN-RELATED"/>
    <property type="match status" value="1"/>
</dbReference>
<keyword evidence="19" id="KW-1185">Reference proteome</keyword>
<evidence type="ECO:0000259" key="17">
    <source>
        <dbReference type="PROSITE" id="PS50089"/>
    </source>
</evidence>
<protein>
    <recommendedName>
        <fullName evidence="14">E3 ubiquitin protein ligase</fullName>
        <ecNumber evidence="14">2.3.2.27</ecNumber>
    </recommendedName>
</protein>
<keyword evidence="12 14" id="KW-0539">Nucleus</keyword>
<dbReference type="InterPro" id="IPR001841">
    <property type="entry name" value="Znf_RING"/>
</dbReference>
<dbReference type="EMBL" id="CAJFDH010000003">
    <property type="protein sequence ID" value="CAD5213383.1"/>
    <property type="molecule type" value="Genomic_DNA"/>
</dbReference>
<sequence>MPKSPSDESTLDGEPLPKRTRLVEFEPIRLCSIGSASEIEGRILPARLFKALERCRQKDRQRRELEARIEAIESQRQEEDEMVCVVNSYWSKFDEEVATFLQRFDSEDTAELKDPVFEGLLTAFKRSTSEELNETLAKRIESSARAFSKLVAAISSLSSKRRKIIKLLKRKEPSPSSSNGSSPKEEENLNDFVRAEALGLMQENARLEKIAVDLQAERSQLKKKLSKHDDKMEVMENRLEALQNENKDLRFELEKGQDREEKLEYRIVELSRYQKHAEKAPCQAKEKETSQEPVDISDEKLREMQMELDENTELAATRLAEIEELNKRNKNLASEVEDMKHKVAHLSSQQVKAAPDYQILQVKCNNLMNECKELHNGNELLKKHIDELVKAQAAQINKVEEIHQRDLRNIRVESRKINEELGQMRVDYNNLSNEYKMVMADKETKLPNYNEMVHIIDGLHKQNAGIQKQLKLANKSLGETQNELHSIRDECEKREKMLENSFIINLDEIIDPCPDEKILPMSAIFACLKSFENLVIPNVRPENSSPKVKVNGTDSKNEAKSAVQNPQSIPKPVPKPEFMAKSEGSSPKSRPEEVRVKEEANGSGNSSPIKNEKVLNGIRPKLEEDTFPEKNNNVNDEVVQLVESIKEKDQKIEDLQTEVALTKEKLSLLTNPQPLEMDKVELKAEIEVLKKRCELLSEYVRRFHRLERKERGKYFHDDFRRRVRTVEARMERYRKEVYSGRAQCEALMAELESTVAVYEDQLEQNKRMGAQLNEKDETILQLTGERLKCATNEIKSNNEKQVLLTETACLKKQTEDAMELCKALEQHKKAQDERLGLLEDDLKVKSQAFESQKRKTLEAVQQYEDLKIQAEKSTEEVGQLKKRLTEKAGTMEESSSRILRLKEDKASLKRKLDQYKKMKKSGNMDEVLIEENRVLREQLNCPSCKTHEKDTVLTKCFHVFCNKCIRTRYDQRRRKCPKCNANFGANDFHRIYIS</sequence>
<evidence type="ECO:0000256" key="12">
    <source>
        <dbReference type="ARBA" id="ARBA00023242"/>
    </source>
</evidence>
<dbReference type="InterPro" id="IPR013083">
    <property type="entry name" value="Znf_RING/FYVE/PHD"/>
</dbReference>
<evidence type="ECO:0000256" key="8">
    <source>
        <dbReference type="ARBA" id="ARBA00022786"/>
    </source>
</evidence>
<comment type="catalytic activity">
    <reaction evidence="1 14">
        <text>S-ubiquitinyl-[E2 ubiquitin-conjugating enzyme]-L-cysteine + [acceptor protein]-L-lysine = [E2 ubiquitin-conjugating enzyme]-L-cysteine + N(6)-ubiquitinyl-[acceptor protein]-L-lysine.</text>
        <dbReference type="EC" id="2.3.2.27"/>
    </reaction>
</comment>
<dbReference type="GO" id="GO:0006325">
    <property type="term" value="P:chromatin organization"/>
    <property type="evidence" value="ECO:0007669"/>
    <property type="project" value="UniProtKB-KW"/>
</dbReference>
<evidence type="ECO:0000256" key="1">
    <source>
        <dbReference type="ARBA" id="ARBA00000900"/>
    </source>
</evidence>
<evidence type="ECO:0000256" key="9">
    <source>
        <dbReference type="ARBA" id="ARBA00022833"/>
    </source>
</evidence>
<dbReference type="EC" id="2.3.2.27" evidence="14"/>
<dbReference type="Gene3D" id="3.30.40.10">
    <property type="entry name" value="Zinc/RING finger domain, C3HC4 (zinc finger)"/>
    <property type="match status" value="1"/>
</dbReference>
<dbReference type="InterPro" id="IPR017907">
    <property type="entry name" value="Znf_RING_CS"/>
</dbReference>
<comment type="caution">
    <text evidence="18">The sequence shown here is derived from an EMBL/GenBank/DDBJ whole genome shotgun (WGS) entry which is preliminary data.</text>
</comment>
<feature type="coiled-coil region" evidence="15">
    <location>
        <begin position="863"/>
        <end position="918"/>
    </location>
</feature>
<feature type="compositionally biased region" description="Basic and acidic residues" evidence="16">
    <location>
        <begin position="589"/>
        <end position="600"/>
    </location>
</feature>
<dbReference type="Proteomes" id="UP000614601">
    <property type="component" value="Unassembled WGS sequence"/>
</dbReference>
<dbReference type="SMART" id="SM00184">
    <property type="entry name" value="RING"/>
    <property type="match status" value="1"/>
</dbReference>
<comment type="similarity">
    <text evidence="4 14">Belongs to the BRE1 family.</text>
</comment>
<dbReference type="Pfam" id="PF26052">
    <property type="entry name" value="BRE1B"/>
    <property type="match status" value="1"/>
</dbReference>
<evidence type="ECO:0000256" key="2">
    <source>
        <dbReference type="ARBA" id="ARBA00004123"/>
    </source>
</evidence>
<dbReference type="Proteomes" id="UP000783686">
    <property type="component" value="Unassembled WGS sequence"/>
</dbReference>
<feature type="region of interest" description="Disordered" evidence="16">
    <location>
        <begin position="538"/>
        <end position="616"/>
    </location>
</feature>
<evidence type="ECO:0000256" key="3">
    <source>
        <dbReference type="ARBA" id="ARBA00004906"/>
    </source>
</evidence>
<dbReference type="CDD" id="cd16704">
    <property type="entry name" value="RING-HC_RNF20-like"/>
    <property type="match status" value="1"/>
</dbReference>
<feature type="coiled-coil region" evidence="15">
    <location>
        <begin position="197"/>
        <end position="259"/>
    </location>
</feature>
<evidence type="ECO:0000256" key="10">
    <source>
        <dbReference type="ARBA" id="ARBA00022853"/>
    </source>
</evidence>
<keyword evidence="7 13" id="KW-0863">Zinc-finger</keyword>
<feature type="domain" description="RING-type" evidence="17">
    <location>
        <begin position="941"/>
        <end position="980"/>
    </location>
</feature>
<evidence type="ECO:0000256" key="4">
    <source>
        <dbReference type="ARBA" id="ARBA00005555"/>
    </source>
</evidence>
<evidence type="ECO:0000313" key="19">
    <source>
        <dbReference type="Proteomes" id="UP000614601"/>
    </source>
</evidence>
<evidence type="ECO:0000256" key="5">
    <source>
        <dbReference type="ARBA" id="ARBA00022679"/>
    </source>
</evidence>
<organism evidence="18 19">
    <name type="scientific">Bursaphelenchus okinawaensis</name>
    <dbReference type="NCBI Taxonomy" id="465554"/>
    <lineage>
        <taxon>Eukaryota</taxon>
        <taxon>Metazoa</taxon>
        <taxon>Ecdysozoa</taxon>
        <taxon>Nematoda</taxon>
        <taxon>Chromadorea</taxon>
        <taxon>Rhabditida</taxon>
        <taxon>Tylenchina</taxon>
        <taxon>Tylenchomorpha</taxon>
        <taxon>Aphelenchoidea</taxon>
        <taxon>Aphelenchoididae</taxon>
        <taxon>Bursaphelenchus</taxon>
    </lineage>
</organism>
<comment type="pathway">
    <text evidence="3 14">Protein modification; protein ubiquitination.</text>
</comment>
<gene>
    <name evidence="18" type="ORF">BOKJ2_LOCUS5065</name>
</gene>
<dbReference type="EMBL" id="CAJFCW020000003">
    <property type="protein sequence ID" value="CAG9100756.1"/>
    <property type="molecule type" value="Genomic_DNA"/>
</dbReference>
<feature type="region of interest" description="Disordered" evidence="16">
    <location>
        <begin position="168"/>
        <end position="187"/>
    </location>
</feature>
<name>A0A811KC83_9BILA</name>
<keyword evidence="11 14" id="KW-0175">Coiled coil</keyword>
<evidence type="ECO:0000256" key="16">
    <source>
        <dbReference type="SAM" id="MobiDB-lite"/>
    </source>
</evidence>
<keyword evidence="8 14" id="KW-0833">Ubl conjugation pathway</keyword>
<keyword evidence="10 14" id="KW-0156">Chromatin regulator</keyword>
<dbReference type="PROSITE" id="PS50089">
    <property type="entry name" value="ZF_RING_2"/>
    <property type="match status" value="1"/>
</dbReference>
<keyword evidence="9 14" id="KW-0862">Zinc</keyword>
<dbReference type="OrthoDB" id="10266039at2759"/>
<keyword evidence="5 14" id="KW-0808">Transferase</keyword>
<comment type="subcellular location">
    <subcellularLocation>
        <location evidence="2 14">Nucleus</location>
    </subcellularLocation>
</comment>
<dbReference type="InterPro" id="IPR013956">
    <property type="entry name" value="E3_ubiquit_lig_Bre1"/>
</dbReference>
<keyword evidence="6 14" id="KW-0479">Metal-binding</keyword>